<dbReference type="InterPro" id="IPR014756">
    <property type="entry name" value="Ig_E-set"/>
</dbReference>
<dbReference type="AlphaFoldDB" id="A0A9W6G3K0"/>
<dbReference type="InterPro" id="IPR000572">
    <property type="entry name" value="OxRdtase_Mopterin-bd_dom"/>
</dbReference>
<feature type="transmembrane region" description="Helical" evidence="1">
    <location>
        <begin position="155"/>
        <end position="174"/>
    </location>
</feature>
<dbReference type="RefSeq" id="WP_270116228.1">
    <property type="nucleotide sequence ID" value="NZ_BAAAOL010000009.1"/>
</dbReference>
<dbReference type="EMBL" id="BSDT01000001">
    <property type="protein sequence ID" value="GLI40355.1"/>
    <property type="molecule type" value="Genomic_DNA"/>
</dbReference>
<dbReference type="GO" id="GO:0043546">
    <property type="term" value="F:molybdopterin cofactor binding"/>
    <property type="evidence" value="ECO:0007669"/>
    <property type="project" value="TreeGrafter"/>
</dbReference>
<comment type="caution">
    <text evidence="3">The sequence shown here is derived from an EMBL/GenBank/DDBJ whole genome shotgun (WGS) entry which is preliminary data.</text>
</comment>
<feature type="transmembrane region" description="Helical" evidence="1">
    <location>
        <begin position="71"/>
        <end position="88"/>
    </location>
</feature>
<evidence type="ECO:0000256" key="1">
    <source>
        <dbReference type="SAM" id="Phobius"/>
    </source>
</evidence>
<evidence type="ECO:0000259" key="2">
    <source>
        <dbReference type="Pfam" id="PF00174"/>
    </source>
</evidence>
<dbReference type="Pfam" id="PF00174">
    <property type="entry name" value="Oxidored_molyb"/>
    <property type="match status" value="1"/>
</dbReference>
<reference evidence="3" key="1">
    <citation type="submission" date="2022-12" db="EMBL/GenBank/DDBJ databases">
        <title>Reference genome sequencing for broad-spectrum identification of bacterial and archaeal isolates by mass spectrometry.</title>
        <authorList>
            <person name="Sekiguchi Y."/>
            <person name="Tourlousse D.M."/>
        </authorList>
    </citation>
    <scope>NUCLEOTIDE SEQUENCE</scope>
    <source>
        <strain evidence="3">LLR39Z86</strain>
    </source>
</reference>
<dbReference type="GO" id="GO:0006790">
    <property type="term" value="P:sulfur compound metabolic process"/>
    <property type="evidence" value="ECO:0007669"/>
    <property type="project" value="TreeGrafter"/>
</dbReference>
<keyword evidence="4" id="KW-1185">Reference proteome</keyword>
<proteinExistence type="predicted"/>
<feature type="domain" description="Oxidoreductase molybdopterin-binding" evidence="2">
    <location>
        <begin position="230"/>
        <end position="382"/>
    </location>
</feature>
<protein>
    <submittedName>
        <fullName evidence="3">Oxidoreductase</fullName>
    </submittedName>
</protein>
<keyword evidence="1" id="KW-0472">Membrane</keyword>
<dbReference type="PANTHER" id="PTHR19372:SF7">
    <property type="entry name" value="SULFITE OXIDASE, MITOCHONDRIAL"/>
    <property type="match status" value="1"/>
</dbReference>
<name>A0A9W6G3K0_9ACTN</name>
<feature type="transmembrane region" description="Helical" evidence="1">
    <location>
        <begin position="125"/>
        <end position="143"/>
    </location>
</feature>
<dbReference type="SUPFAM" id="SSF81296">
    <property type="entry name" value="E set domains"/>
    <property type="match status" value="1"/>
</dbReference>
<evidence type="ECO:0000313" key="3">
    <source>
        <dbReference type="EMBL" id="GLI40355.1"/>
    </source>
</evidence>
<keyword evidence="1" id="KW-0812">Transmembrane</keyword>
<dbReference type="InterPro" id="IPR036374">
    <property type="entry name" value="OxRdtase_Mopterin-bd_sf"/>
</dbReference>
<evidence type="ECO:0000313" key="4">
    <source>
        <dbReference type="Proteomes" id="UP001144313"/>
    </source>
</evidence>
<dbReference type="GO" id="GO:0008482">
    <property type="term" value="F:sulfite oxidase activity"/>
    <property type="evidence" value="ECO:0007669"/>
    <property type="project" value="TreeGrafter"/>
</dbReference>
<organism evidence="3 4">
    <name type="scientific">Glycomyces algeriensis</name>
    <dbReference type="NCBI Taxonomy" id="256037"/>
    <lineage>
        <taxon>Bacteria</taxon>
        <taxon>Bacillati</taxon>
        <taxon>Actinomycetota</taxon>
        <taxon>Actinomycetes</taxon>
        <taxon>Glycomycetales</taxon>
        <taxon>Glycomycetaceae</taxon>
        <taxon>Glycomyces</taxon>
    </lineage>
</organism>
<dbReference type="Gene3D" id="2.60.40.650">
    <property type="match status" value="1"/>
</dbReference>
<feature type="transmembrane region" description="Helical" evidence="1">
    <location>
        <begin position="12"/>
        <end position="35"/>
    </location>
</feature>
<sequence>MNTTQPASPRAWGVAGLLATLAGLAVGHLVAAFAAPRAAPLSALSDTVIAVVPLEVSHWFIDLVGTLDKPLLVLGLAVAVAVAGYSIGRLWRTRPWPARAAVLAFALIGAAAAVTRPGLGAGAAVPSLLAGAVALAGLQWWASRFSERSETGRRGFLAAVGGVAAAAVAASWWAGRVGPAAVEADRDALTLPEPDVPAVEPGPVAEFEQGGLSTYLTPNGDFYRIDTAITVPRVDVDTWTLRVHGMVDRERTYTMDDLLGRELIERDITLCCVSNQVGGDLVGNARWLGVSLADLLAESGVDPGADQLVSRSTDGWTAGSPTDLVFDGRDAMIAIGMNGSPLPVDHGWPARLVIPGLYGYVSATKWLTELELTTFDAYDAYWITRGWSTPRPIKTQSRIDTPRSKADSGTVVVAGVAWAQHRGISAVELRVDDGEWLPCRLSDVATTDTWRQWLVEWDAEPGDHTLTVRATDGDGNPQTSEVQGVIPDGATGLHSVEVTVG</sequence>
<accession>A0A9W6G3K0</accession>
<dbReference type="PANTHER" id="PTHR19372">
    <property type="entry name" value="SULFITE REDUCTASE"/>
    <property type="match status" value="1"/>
</dbReference>
<dbReference type="Gene3D" id="3.90.420.10">
    <property type="entry name" value="Oxidoreductase, molybdopterin-binding domain"/>
    <property type="match status" value="1"/>
</dbReference>
<gene>
    <name evidence="3" type="ORF">GALLR39Z86_02050</name>
</gene>
<dbReference type="Proteomes" id="UP001144313">
    <property type="component" value="Unassembled WGS sequence"/>
</dbReference>
<keyword evidence="1" id="KW-1133">Transmembrane helix</keyword>
<feature type="transmembrane region" description="Helical" evidence="1">
    <location>
        <begin position="100"/>
        <end position="119"/>
    </location>
</feature>
<dbReference type="SUPFAM" id="SSF56524">
    <property type="entry name" value="Oxidoreductase molybdopterin-binding domain"/>
    <property type="match status" value="1"/>
</dbReference>
<dbReference type="GO" id="GO:0020037">
    <property type="term" value="F:heme binding"/>
    <property type="evidence" value="ECO:0007669"/>
    <property type="project" value="TreeGrafter"/>
</dbReference>